<accession>A0A517M879</accession>
<dbReference type="Pfam" id="PF13400">
    <property type="entry name" value="Tad"/>
    <property type="match status" value="1"/>
</dbReference>
<dbReference type="Proteomes" id="UP000319557">
    <property type="component" value="Chromosome"/>
</dbReference>
<gene>
    <name evidence="7" type="ORF">EC9_53030</name>
</gene>
<dbReference type="InterPro" id="IPR036465">
    <property type="entry name" value="vWFA_dom_sf"/>
</dbReference>
<evidence type="ECO:0000256" key="1">
    <source>
        <dbReference type="ARBA" id="ARBA00022475"/>
    </source>
</evidence>
<dbReference type="KEGG" id="ruv:EC9_53030"/>
<evidence type="ECO:0000259" key="6">
    <source>
        <dbReference type="PROSITE" id="PS50234"/>
    </source>
</evidence>
<dbReference type="PROSITE" id="PS50234">
    <property type="entry name" value="VWFA"/>
    <property type="match status" value="1"/>
</dbReference>
<dbReference type="AlphaFoldDB" id="A0A517M879"/>
<reference evidence="7 8" key="1">
    <citation type="submission" date="2019-02" db="EMBL/GenBank/DDBJ databases">
        <title>Deep-cultivation of Planctomycetes and their phenomic and genomic characterization uncovers novel biology.</title>
        <authorList>
            <person name="Wiegand S."/>
            <person name="Jogler M."/>
            <person name="Boedeker C."/>
            <person name="Pinto D."/>
            <person name="Vollmers J."/>
            <person name="Rivas-Marin E."/>
            <person name="Kohn T."/>
            <person name="Peeters S.H."/>
            <person name="Heuer A."/>
            <person name="Rast P."/>
            <person name="Oberbeckmann S."/>
            <person name="Bunk B."/>
            <person name="Jeske O."/>
            <person name="Meyerdierks A."/>
            <person name="Storesund J.E."/>
            <person name="Kallscheuer N."/>
            <person name="Luecker S."/>
            <person name="Lage O.M."/>
            <person name="Pohl T."/>
            <person name="Merkel B.J."/>
            <person name="Hornburger P."/>
            <person name="Mueller R.-W."/>
            <person name="Bruemmer F."/>
            <person name="Labrenz M."/>
            <person name="Spormann A.M."/>
            <person name="Op den Camp H."/>
            <person name="Overmann J."/>
            <person name="Amann R."/>
            <person name="Jetten M.S.M."/>
            <person name="Mascher T."/>
            <person name="Medema M.H."/>
            <person name="Devos D.P."/>
            <person name="Kaster A.-K."/>
            <person name="Ovreas L."/>
            <person name="Rohde M."/>
            <person name="Galperin M.Y."/>
            <person name="Jogler C."/>
        </authorList>
    </citation>
    <scope>NUCLEOTIDE SEQUENCE [LARGE SCALE GENOMIC DNA]</scope>
    <source>
        <strain evidence="7 8">EC9</strain>
    </source>
</reference>
<keyword evidence="2 5" id="KW-0812">Transmembrane</keyword>
<dbReference type="Pfam" id="PF00092">
    <property type="entry name" value="VWA"/>
    <property type="match status" value="1"/>
</dbReference>
<evidence type="ECO:0000256" key="3">
    <source>
        <dbReference type="ARBA" id="ARBA00022989"/>
    </source>
</evidence>
<feature type="domain" description="VWFA" evidence="6">
    <location>
        <begin position="170"/>
        <end position="371"/>
    </location>
</feature>
<dbReference type="SUPFAM" id="SSF53300">
    <property type="entry name" value="vWA-like"/>
    <property type="match status" value="1"/>
</dbReference>
<keyword evidence="8" id="KW-1185">Reference proteome</keyword>
<dbReference type="SMART" id="SM00327">
    <property type="entry name" value="VWA"/>
    <property type="match status" value="1"/>
</dbReference>
<dbReference type="InterPro" id="IPR002035">
    <property type="entry name" value="VWF_A"/>
</dbReference>
<proteinExistence type="predicted"/>
<sequence length="381" mass="40888">MIGNLSYRISRGKPARLHRRGSVLVLMSIVLPMMLILAAFAINTASIELRRTEMAIASDVAARAGGRELTMSQSEEAARRRAKRVAQLNKVGNVPLTLQDSDIEFGTALRLGTARYDFTEGTANPNSVRIFARRNTGSADGPLSLPFPSILGRNTVDTEWNSISTQVQVDIALVIDRSGSMAYASDEPAVYPPAPSSAPAGWDFCDPAPPVSRWRDMLAAISVFASEITNSPTDERVAVVTYNESADLDQPLTADFTKITTALDTYTQSLCAGGTNIGGGIVQGVDALVNRVESRNGASKVIVVLTDGIHNIGTDPVYAAKEAGGKGALIFSVTFSDEADQNRMQQVAEKGYGKHFHAQNGDELKVVFAEIAKRMPTLLTK</sequence>
<dbReference type="CDD" id="cd00198">
    <property type="entry name" value="vWFA"/>
    <property type="match status" value="1"/>
</dbReference>
<organism evidence="7 8">
    <name type="scientific">Rosistilla ulvae</name>
    <dbReference type="NCBI Taxonomy" id="1930277"/>
    <lineage>
        <taxon>Bacteria</taxon>
        <taxon>Pseudomonadati</taxon>
        <taxon>Planctomycetota</taxon>
        <taxon>Planctomycetia</taxon>
        <taxon>Pirellulales</taxon>
        <taxon>Pirellulaceae</taxon>
        <taxon>Rosistilla</taxon>
    </lineage>
</organism>
<name>A0A517M879_9BACT</name>
<evidence type="ECO:0000313" key="7">
    <source>
        <dbReference type="EMBL" id="QDS91083.1"/>
    </source>
</evidence>
<keyword evidence="3 5" id="KW-1133">Transmembrane helix</keyword>
<evidence type="ECO:0000256" key="5">
    <source>
        <dbReference type="SAM" id="Phobius"/>
    </source>
</evidence>
<dbReference type="InterPro" id="IPR050768">
    <property type="entry name" value="UPF0353/GerABKA_families"/>
</dbReference>
<feature type="transmembrane region" description="Helical" evidence="5">
    <location>
        <begin position="21"/>
        <end position="42"/>
    </location>
</feature>
<dbReference type="RefSeq" id="WP_218934442.1">
    <property type="nucleotide sequence ID" value="NZ_CP036261.1"/>
</dbReference>
<evidence type="ECO:0000256" key="2">
    <source>
        <dbReference type="ARBA" id="ARBA00022692"/>
    </source>
</evidence>
<protein>
    <submittedName>
        <fullName evidence="7">von Willebrand factor type A domain protein</fullName>
    </submittedName>
</protein>
<dbReference type="EMBL" id="CP036261">
    <property type="protein sequence ID" value="QDS91083.1"/>
    <property type="molecule type" value="Genomic_DNA"/>
</dbReference>
<evidence type="ECO:0000313" key="8">
    <source>
        <dbReference type="Proteomes" id="UP000319557"/>
    </source>
</evidence>
<keyword evidence="1" id="KW-1003">Cell membrane</keyword>
<keyword evidence="4 5" id="KW-0472">Membrane</keyword>
<dbReference type="PANTHER" id="PTHR22550">
    <property type="entry name" value="SPORE GERMINATION PROTEIN"/>
    <property type="match status" value="1"/>
</dbReference>
<evidence type="ECO:0000256" key="4">
    <source>
        <dbReference type="ARBA" id="ARBA00023136"/>
    </source>
</evidence>
<dbReference type="Gene3D" id="3.40.50.410">
    <property type="entry name" value="von Willebrand factor, type A domain"/>
    <property type="match status" value="1"/>
</dbReference>
<dbReference type="InterPro" id="IPR028087">
    <property type="entry name" value="Tad_N"/>
</dbReference>
<dbReference type="PANTHER" id="PTHR22550:SF5">
    <property type="entry name" value="LEUCINE ZIPPER PROTEIN 4"/>
    <property type="match status" value="1"/>
</dbReference>